<dbReference type="AlphaFoldDB" id="A0A813EV66"/>
<dbReference type="Proteomes" id="UP000654075">
    <property type="component" value="Unassembled WGS sequence"/>
</dbReference>
<proteinExistence type="predicted"/>
<feature type="transmembrane region" description="Helical" evidence="2">
    <location>
        <begin position="38"/>
        <end position="69"/>
    </location>
</feature>
<protein>
    <submittedName>
        <fullName evidence="3">Uncharacterized protein</fullName>
    </submittedName>
</protein>
<feature type="region of interest" description="Disordered" evidence="1">
    <location>
        <begin position="1"/>
        <end position="20"/>
    </location>
</feature>
<evidence type="ECO:0000313" key="4">
    <source>
        <dbReference type="Proteomes" id="UP000654075"/>
    </source>
</evidence>
<dbReference type="OrthoDB" id="10632893at2759"/>
<feature type="non-terminal residue" evidence="3">
    <location>
        <position position="110"/>
    </location>
</feature>
<evidence type="ECO:0000256" key="2">
    <source>
        <dbReference type="SAM" id="Phobius"/>
    </source>
</evidence>
<feature type="compositionally biased region" description="Basic and acidic residues" evidence="1">
    <location>
        <begin position="1"/>
        <end position="10"/>
    </location>
</feature>
<evidence type="ECO:0000256" key="1">
    <source>
        <dbReference type="SAM" id="MobiDB-lite"/>
    </source>
</evidence>
<comment type="caution">
    <text evidence="3">The sequence shown here is derived from an EMBL/GenBank/DDBJ whole genome shotgun (WGS) entry which is preliminary data.</text>
</comment>
<keyword evidence="2" id="KW-0472">Membrane</keyword>
<keyword evidence="2" id="KW-1133">Transmembrane helix</keyword>
<keyword evidence="2" id="KW-0812">Transmembrane</keyword>
<name>A0A813EV66_POLGL</name>
<sequence length="110" mass="12486">DDRAAFDRKYAKGSCPSPGKSRKWNYLPVSKTGPYHNIILLICWIPLAIVLFCCALPINIAIWAFAFLFQGGTIGKARYLPMPRCNFLLRTVLSLIDVINCVEIPKKWDK</sequence>
<accession>A0A813EV66</accession>
<reference evidence="3" key="1">
    <citation type="submission" date="2021-02" db="EMBL/GenBank/DDBJ databases">
        <authorList>
            <person name="Dougan E. K."/>
            <person name="Rhodes N."/>
            <person name="Thang M."/>
            <person name="Chan C."/>
        </authorList>
    </citation>
    <scope>NUCLEOTIDE SEQUENCE</scope>
</reference>
<organism evidence="3 4">
    <name type="scientific">Polarella glacialis</name>
    <name type="common">Dinoflagellate</name>
    <dbReference type="NCBI Taxonomy" id="89957"/>
    <lineage>
        <taxon>Eukaryota</taxon>
        <taxon>Sar</taxon>
        <taxon>Alveolata</taxon>
        <taxon>Dinophyceae</taxon>
        <taxon>Suessiales</taxon>
        <taxon>Suessiaceae</taxon>
        <taxon>Polarella</taxon>
    </lineage>
</organism>
<evidence type="ECO:0000313" key="3">
    <source>
        <dbReference type="EMBL" id="CAE8602180.1"/>
    </source>
</evidence>
<gene>
    <name evidence="3" type="ORF">PGLA1383_LOCUS20437</name>
</gene>
<keyword evidence="4" id="KW-1185">Reference proteome</keyword>
<feature type="non-terminal residue" evidence="3">
    <location>
        <position position="1"/>
    </location>
</feature>
<dbReference type="EMBL" id="CAJNNV010013931">
    <property type="protein sequence ID" value="CAE8602180.1"/>
    <property type="molecule type" value="Genomic_DNA"/>
</dbReference>